<organism evidence="2 3">
    <name type="scientific">Pristionchus entomophagus</name>
    <dbReference type="NCBI Taxonomy" id="358040"/>
    <lineage>
        <taxon>Eukaryota</taxon>
        <taxon>Metazoa</taxon>
        <taxon>Ecdysozoa</taxon>
        <taxon>Nematoda</taxon>
        <taxon>Chromadorea</taxon>
        <taxon>Rhabditida</taxon>
        <taxon>Rhabditina</taxon>
        <taxon>Diplogasteromorpha</taxon>
        <taxon>Diplogasteroidea</taxon>
        <taxon>Neodiplogasteridae</taxon>
        <taxon>Pristionchus</taxon>
    </lineage>
</organism>
<evidence type="ECO:0000313" key="3">
    <source>
        <dbReference type="Proteomes" id="UP001432027"/>
    </source>
</evidence>
<dbReference type="AlphaFoldDB" id="A0AAV5T6Z1"/>
<feature type="compositionally biased region" description="Low complexity" evidence="1">
    <location>
        <begin position="61"/>
        <end position="89"/>
    </location>
</feature>
<reference evidence="2" key="1">
    <citation type="submission" date="2023-10" db="EMBL/GenBank/DDBJ databases">
        <title>Genome assembly of Pristionchus species.</title>
        <authorList>
            <person name="Yoshida K."/>
            <person name="Sommer R.J."/>
        </authorList>
    </citation>
    <scope>NUCLEOTIDE SEQUENCE</scope>
    <source>
        <strain evidence="2">RS0144</strain>
    </source>
</reference>
<keyword evidence="3" id="KW-1185">Reference proteome</keyword>
<proteinExistence type="predicted"/>
<feature type="non-terminal residue" evidence="2">
    <location>
        <position position="98"/>
    </location>
</feature>
<protein>
    <submittedName>
        <fullName evidence="2">Uncharacterized protein</fullName>
    </submittedName>
</protein>
<feature type="region of interest" description="Disordered" evidence="1">
    <location>
        <begin position="56"/>
        <end position="98"/>
    </location>
</feature>
<dbReference type="Proteomes" id="UP001432027">
    <property type="component" value="Unassembled WGS sequence"/>
</dbReference>
<comment type="caution">
    <text evidence="2">The sequence shown here is derived from an EMBL/GenBank/DDBJ whole genome shotgun (WGS) entry which is preliminary data.</text>
</comment>
<sequence length="98" mass="10366">MAALQYPIVIAEMPVRWDEPAWLPDPSPVFEDTANANYNMIRDIESHEVLLQQLVGARTQTPSASTPTPSTAGTSAARPSAGAAAGPASGEEEEESDE</sequence>
<evidence type="ECO:0000256" key="1">
    <source>
        <dbReference type="SAM" id="MobiDB-lite"/>
    </source>
</evidence>
<evidence type="ECO:0000313" key="2">
    <source>
        <dbReference type="EMBL" id="GMS90712.1"/>
    </source>
</evidence>
<dbReference type="EMBL" id="BTSX01000003">
    <property type="protein sequence ID" value="GMS90712.1"/>
    <property type="molecule type" value="Genomic_DNA"/>
</dbReference>
<name>A0AAV5T6Z1_9BILA</name>
<accession>A0AAV5T6Z1</accession>
<gene>
    <name evidence="2" type="ORF">PENTCL1PPCAC_12887</name>
</gene>